<feature type="domain" description="Polymerase/histidinol phosphatase N-terminal" evidence="10">
    <location>
        <begin position="6"/>
        <end position="73"/>
    </location>
</feature>
<evidence type="ECO:0000256" key="5">
    <source>
        <dbReference type="ARBA" id="ARBA00022679"/>
    </source>
</evidence>
<evidence type="ECO:0000313" key="11">
    <source>
        <dbReference type="EMBL" id="GAA3361810.1"/>
    </source>
</evidence>
<dbReference type="Pfam" id="PF14579">
    <property type="entry name" value="HHH_6"/>
    <property type="match status" value="1"/>
</dbReference>
<dbReference type="Pfam" id="PF17657">
    <property type="entry name" value="DNA_pol3_finger"/>
    <property type="match status" value="1"/>
</dbReference>
<dbReference type="InterPro" id="IPR029460">
    <property type="entry name" value="DNAPol_HHH"/>
</dbReference>
<evidence type="ECO:0000256" key="6">
    <source>
        <dbReference type="ARBA" id="ARBA00022695"/>
    </source>
</evidence>
<keyword evidence="8" id="KW-0239">DNA-directed DNA polymerase</keyword>
<keyword evidence="5" id="KW-0808">Transferase</keyword>
<dbReference type="InterPro" id="IPR041931">
    <property type="entry name" value="DNA_pol3_alpha_thumb_dom"/>
</dbReference>
<comment type="similarity">
    <text evidence="2">Belongs to the DNA polymerase type-C family. DnaE subfamily.</text>
</comment>
<evidence type="ECO:0000256" key="1">
    <source>
        <dbReference type="ARBA" id="ARBA00004496"/>
    </source>
</evidence>
<dbReference type="SUPFAM" id="SSF89550">
    <property type="entry name" value="PHP domain-like"/>
    <property type="match status" value="1"/>
</dbReference>
<dbReference type="RefSeq" id="WP_258342221.1">
    <property type="nucleotide sequence ID" value="NZ_CP059556.1"/>
</dbReference>
<dbReference type="EC" id="2.7.7.7" evidence="3"/>
<gene>
    <name evidence="11" type="primary">dnaE</name>
    <name evidence="11" type="ORF">GCM10020366_47240</name>
</gene>
<name>A0ABP6RW88_9PSEU</name>
<evidence type="ECO:0000256" key="9">
    <source>
        <dbReference type="ARBA" id="ARBA00049244"/>
    </source>
</evidence>
<comment type="catalytic activity">
    <reaction evidence="9">
        <text>DNA(n) + a 2'-deoxyribonucleoside 5'-triphosphate = DNA(n+1) + diphosphate</text>
        <dbReference type="Rhea" id="RHEA:22508"/>
        <dbReference type="Rhea" id="RHEA-COMP:17339"/>
        <dbReference type="Rhea" id="RHEA-COMP:17340"/>
        <dbReference type="ChEBI" id="CHEBI:33019"/>
        <dbReference type="ChEBI" id="CHEBI:61560"/>
        <dbReference type="ChEBI" id="CHEBI:173112"/>
        <dbReference type="EC" id="2.7.7.7"/>
    </reaction>
</comment>
<dbReference type="InterPro" id="IPR003141">
    <property type="entry name" value="Pol/His_phosphatase_N"/>
</dbReference>
<dbReference type="CDD" id="cd04485">
    <property type="entry name" value="DnaE_OBF"/>
    <property type="match status" value="1"/>
</dbReference>
<dbReference type="NCBIfam" id="NF004226">
    <property type="entry name" value="PRK05673.1"/>
    <property type="match status" value="1"/>
</dbReference>
<sequence>MSDRFVHLHVHTEFSMLDGAAKHNALFAEVSRLEQPAVAMTDHGNMFGAHSFNAQAKKSGIKPIIGIEAYVAPASRYHKKPVFWGERARTGKKEVDEYGESGDVSGAGAYTHMTMLAQNSTGLRNLFKLSSLASMQGFFRKPRMDKELIAEHADGIIATSGCLAGEILTRLRLGQKQEAVQAASDYKDIFGPDRFFIEVMDHGIQMERNIRAELLDIARQLDLRTVATNDSHYVTADQAGHHDALLCLQTRSTLADTDRFKFNGDGYHIKSSAEMREYWDTEVPGAADSTLLITDMVEGYDEAFAPTNRMPQAKIKPGSTDVEVLREEVEEFIPTRFPGDSFTQDYRDQLEWELKVITEKGYSSYFLVVGDMIRWAKNNGIRVGPGRGSAAGALLSYVLHIIDIDPLQHGLLFERFLNPERDSPPDIDIDFDERRRDEVIAYAKEKYGEEYFAKVITYGTIKTKAAFKDAARVHLGQPGFQLADQFSKALPAPIAAKDIPLSGIVDPQHERYTEAAEVRSLIENDAQIGKIFDTARGLEGLIRNAGVHACAHIISREPLLDVLPLWKRDDGEIITGWDGPQCEDVGLLKIDILGLVNMTTIDDTVRMVKANHGVEIEPLEIPLDDAPTFEMLSRGESLGVFQLEGGGMQSLLKRMAPTRFGDIVACVALYRPGPMDVNAHLDYADRKNGKKPVEPIHAELDKPLEDVLGETYGLIVYQEQIMAIAQRVAGYTLGQADLLRRAMGKKKKEVMDEQFARFEAGMAEREYSKEAIDQLWATVLPFAGYAFNKSHAAAYGLVTYWTAYLKAHYPAEYMAALLTANAHNKDKTGIYLSECRRMGIRVLPPDVNESVVGHAAVDGRIRFGMGAIRNVGTNVVESITKTRETKGRYSSFTDFLDKVEITACNKRVIESLIKAGAFDSLGATRMALTQHHEAAVDAVIGLKRQEAMGQFDLFGGGDDTATSPDSSPLAHLQFTQEEWPRKQLLAYEREMLGLYVSAHPLDGAERLLRPYQDTTIAELVGGEREPGPNGKEEAKIAGMISAIQRRLNKNGQPWAIVTLEDFDASVEVLFFPKSYELFSDCLAEDTALAVKGRVNEREGEISVFASDAVPVDIAAAEHSPGSAPPFVLRADAKKIDKELIGELRNTLGTYRGETPVHVHLGATRLELPAWPVKVCTELVSELKSLRGIAIERVGSA</sequence>
<dbReference type="InterPro" id="IPR011708">
    <property type="entry name" value="DNA_pol3_alpha_NTPase_dom"/>
</dbReference>
<dbReference type="Gene3D" id="1.10.150.870">
    <property type="match status" value="1"/>
</dbReference>
<dbReference type="SMART" id="SM00481">
    <property type="entry name" value="POLIIIAc"/>
    <property type="match status" value="1"/>
</dbReference>
<dbReference type="Gene3D" id="1.10.10.1600">
    <property type="entry name" value="Bacterial DNA polymerase III alpha subunit, thumb domain"/>
    <property type="match status" value="1"/>
</dbReference>
<comment type="subcellular location">
    <subcellularLocation>
        <location evidence="1">Cytoplasm</location>
    </subcellularLocation>
</comment>
<dbReference type="CDD" id="cd12113">
    <property type="entry name" value="PHP_PolIIIA_DnaE3"/>
    <property type="match status" value="1"/>
</dbReference>
<evidence type="ECO:0000256" key="2">
    <source>
        <dbReference type="ARBA" id="ARBA00009496"/>
    </source>
</evidence>
<keyword evidence="7" id="KW-0235">DNA replication</keyword>
<dbReference type="InterPro" id="IPR004365">
    <property type="entry name" value="NA-bd_OB_tRNA"/>
</dbReference>
<accession>A0ABP6RW88</accession>
<evidence type="ECO:0000256" key="3">
    <source>
        <dbReference type="ARBA" id="ARBA00012417"/>
    </source>
</evidence>
<organism evidence="11 12">
    <name type="scientific">Saccharopolyspora gregorii</name>
    <dbReference type="NCBI Taxonomy" id="33914"/>
    <lineage>
        <taxon>Bacteria</taxon>
        <taxon>Bacillati</taxon>
        <taxon>Actinomycetota</taxon>
        <taxon>Actinomycetes</taxon>
        <taxon>Pseudonocardiales</taxon>
        <taxon>Pseudonocardiaceae</taxon>
        <taxon>Saccharopolyspora</taxon>
    </lineage>
</organism>
<dbReference type="InterPro" id="IPR016195">
    <property type="entry name" value="Pol/histidinol_Pase-like"/>
</dbReference>
<dbReference type="Pfam" id="PF01336">
    <property type="entry name" value="tRNA_anti-codon"/>
    <property type="match status" value="1"/>
</dbReference>
<protein>
    <recommendedName>
        <fullName evidence="4">DNA polymerase III subunit alpha</fullName>
        <ecNumber evidence="3">2.7.7.7</ecNumber>
    </recommendedName>
</protein>
<evidence type="ECO:0000256" key="4">
    <source>
        <dbReference type="ARBA" id="ARBA00019114"/>
    </source>
</evidence>
<comment type="caution">
    <text evidence="11">The sequence shown here is derived from an EMBL/GenBank/DDBJ whole genome shotgun (WGS) entry which is preliminary data.</text>
</comment>
<dbReference type="NCBIfam" id="TIGR00594">
    <property type="entry name" value="polc"/>
    <property type="match status" value="1"/>
</dbReference>
<dbReference type="InterPro" id="IPR004805">
    <property type="entry name" value="DnaE2/DnaE/PolC"/>
</dbReference>
<dbReference type="Proteomes" id="UP001500483">
    <property type="component" value="Unassembled WGS sequence"/>
</dbReference>
<dbReference type="InterPro" id="IPR004013">
    <property type="entry name" value="PHP_dom"/>
</dbReference>
<keyword evidence="12" id="KW-1185">Reference proteome</keyword>
<dbReference type="InterPro" id="IPR040982">
    <property type="entry name" value="DNA_pol3_finger"/>
</dbReference>
<proteinExistence type="inferred from homology"/>
<dbReference type="PANTHER" id="PTHR32294">
    <property type="entry name" value="DNA POLYMERASE III SUBUNIT ALPHA"/>
    <property type="match status" value="1"/>
</dbReference>
<evidence type="ECO:0000259" key="10">
    <source>
        <dbReference type="SMART" id="SM00481"/>
    </source>
</evidence>
<dbReference type="Pfam" id="PF07733">
    <property type="entry name" value="DNA_pol3_alpha"/>
    <property type="match status" value="1"/>
</dbReference>
<reference evidence="12" key="1">
    <citation type="journal article" date="2019" name="Int. J. Syst. Evol. Microbiol.">
        <title>The Global Catalogue of Microorganisms (GCM) 10K type strain sequencing project: providing services to taxonomists for standard genome sequencing and annotation.</title>
        <authorList>
            <consortium name="The Broad Institute Genomics Platform"/>
            <consortium name="The Broad Institute Genome Sequencing Center for Infectious Disease"/>
            <person name="Wu L."/>
            <person name="Ma J."/>
        </authorList>
    </citation>
    <scope>NUCLEOTIDE SEQUENCE [LARGE SCALE GENOMIC DNA]</scope>
    <source>
        <strain evidence="12">JCM 9687</strain>
    </source>
</reference>
<dbReference type="Gene3D" id="3.20.20.140">
    <property type="entry name" value="Metal-dependent hydrolases"/>
    <property type="match status" value="1"/>
</dbReference>
<evidence type="ECO:0000313" key="12">
    <source>
        <dbReference type="Proteomes" id="UP001500483"/>
    </source>
</evidence>
<dbReference type="Pfam" id="PF02811">
    <property type="entry name" value="PHP"/>
    <property type="match status" value="1"/>
</dbReference>
<evidence type="ECO:0000256" key="7">
    <source>
        <dbReference type="ARBA" id="ARBA00022705"/>
    </source>
</evidence>
<evidence type="ECO:0000256" key="8">
    <source>
        <dbReference type="ARBA" id="ARBA00022932"/>
    </source>
</evidence>
<dbReference type="EMBL" id="BAAAYK010000038">
    <property type="protein sequence ID" value="GAA3361810.1"/>
    <property type="molecule type" value="Genomic_DNA"/>
</dbReference>
<keyword evidence="6" id="KW-0548">Nucleotidyltransferase</keyword>
<dbReference type="PANTHER" id="PTHR32294:SF0">
    <property type="entry name" value="DNA POLYMERASE III SUBUNIT ALPHA"/>
    <property type="match status" value="1"/>
</dbReference>